<dbReference type="Proteomes" id="UP001597374">
    <property type="component" value="Unassembled WGS sequence"/>
</dbReference>
<proteinExistence type="inferred from homology"/>
<name>A0ABW5CY84_9BACT</name>
<comment type="subcellular location">
    <subcellularLocation>
        <location evidence="1 8">Cell membrane</location>
        <topology evidence="1 8">Multi-pass membrane protein</topology>
    </subcellularLocation>
</comment>
<dbReference type="Pfam" id="PF01925">
    <property type="entry name" value="TauE"/>
    <property type="match status" value="1"/>
</dbReference>
<keyword evidence="5 8" id="KW-0812">Transmembrane</keyword>
<keyword evidence="3" id="KW-0813">Transport</keyword>
<accession>A0ABW5CY84</accession>
<reference evidence="10" key="1">
    <citation type="journal article" date="2019" name="Int. J. Syst. Evol. Microbiol.">
        <title>The Global Catalogue of Microorganisms (GCM) 10K type strain sequencing project: providing services to taxonomists for standard genome sequencing and annotation.</title>
        <authorList>
            <consortium name="The Broad Institute Genomics Platform"/>
            <consortium name="The Broad Institute Genome Sequencing Center for Infectious Disease"/>
            <person name="Wu L."/>
            <person name="Ma J."/>
        </authorList>
    </citation>
    <scope>NUCLEOTIDE SEQUENCE [LARGE SCALE GENOMIC DNA]</scope>
    <source>
        <strain evidence="10">CGMCC 4.1782</strain>
    </source>
</reference>
<evidence type="ECO:0000256" key="3">
    <source>
        <dbReference type="ARBA" id="ARBA00022448"/>
    </source>
</evidence>
<dbReference type="PANTHER" id="PTHR30269">
    <property type="entry name" value="TRANSMEMBRANE PROTEIN YFCA"/>
    <property type="match status" value="1"/>
</dbReference>
<feature type="transmembrane region" description="Helical" evidence="8">
    <location>
        <begin position="98"/>
        <end position="115"/>
    </location>
</feature>
<sequence>MEIVYLCLFAFLAGFIDSVVGGGGLIQLPALLVFLPGVPLPTAFGTGKFAGIAGTTAAMVKYVRSVKINYLAILPAAAAAFVFSFLGARALSHIDASLLKPLILVLLILVAIYTFIRKDFGSLHAPRLTENKERMYGLLVGTAIGFYDGFFGPGTGSFLIFIFIGVFGFNFLAASAAAKVVNVATNLSALLYFIWKGHVIYEVAIPMAICSIIGSQLGTRTALKRGTGFVRVLFLVVVTGIIIKFAYDTYGNGGGDFVKLSSAVLDWVGKRG</sequence>
<comment type="caution">
    <text evidence="9">The sequence shown here is derived from an EMBL/GenBank/DDBJ whole genome shotgun (WGS) entry which is preliminary data.</text>
</comment>
<dbReference type="InterPro" id="IPR002781">
    <property type="entry name" value="TM_pro_TauE-like"/>
</dbReference>
<keyword evidence="4 8" id="KW-1003">Cell membrane</keyword>
<keyword evidence="10" id="KW-1185">Reference proteome</keyword>
<evidence type="ECO:0000256" key="4">
    <source>
        <dbReference type="ARBA" id="ARBA00022475"/>
    </source>
</evidence>
<evidence type="ECO:0000256" key="5">
    <source>
        <dbReference type="ARBA" id="ARBA00022692"/>
    </source>
</evidence>
<organism evidence="9 10">
    <name type="scientific">Pontibacter ruber</name>
    <dbReference type="NCBI Taxonomy" id="1343895"/>
    <lineage>
        <taxon>Bacteria</taxon>
        <taxon>Pseudomonadati</taxon>
        <taxon>Bacteroidota</taxon>
        <taxon>Cytophagia</taxon>
        <taxon>Cytophagales</taxon>
        <taxon>Hymenobacteraceae</taxon>
        <taxon>Pontibacter</taxon>
    </lineage>
</organism>
<feature type="transmembrane region" description="Helical" evidence="8">
    <location>
        <begin position="198"/>
        <end position="217"/>
    </location>
</feature>
<dbReference type="InterPro" id="IPR052017">
    <property type="entry name" value="TSUP"/>
</dbReference>
<evidence type="ECO:0000313" key="9">
    <source>
        <dbReference type="EMBL" id="MFD2246288.1"/>
    </source>
</evidence>
<keyword evidence="6 8" id="KW-1133">Transmembrane helix</keyword>
<evidence type="ECO:0000256" key="6">
    <source>
        <dbReference type="ARBA" id="ARBA00022989"/>
    </source>
</evidence>
<evidence type="ECO:0000256" key="7">
    <source>
        <dbReference type="ARBA" id="ARBA00023136"/>
    </source>
</evidence>
<dbReference type="EMBL" id="JBHUIM010000001">
    <property type="protein sequence ID" value="MFD2246288.1"/>
    <property type="molecule type" value="Genomic_DNA"/>
</dbReference>
<evidence type="ECO:0000256" key="1">
    <source>
        <dbReference type="ARBA" id="ARBA00004651"/>
    </source>
</evidence>
<dbReference type="PANTHER" id="PTHR30269:SF0">
    <property type="entry name" value="MEMBRANE TRANSPORTER PROTEIN YFCA-RELATED"/>
    <property type="match status" value="1"/>
</dbReference>
<feature type="transmembrane region" description="Helical" evidence="8">
    <location>
        <begin position="229"/>
        <end position="247"/>
    </location>
</feature>
<evidence type="ECO:0000256" key="2">
    <source>
        <dbReference type="ARBA" id="ARBA00009142"/>
    </source>
</evidence>
<gene>
    <name evidence="9" type="ORF">ACFSKP_08480</name>
</gene>
<protein>
    <recommendedName>
        <fullName evidence="8">Probable membrane transporter protein</fullName>
    </recommendedName>
</protein>
<feature type="transmembrane region" description="Helical" evidence="8">
    <location>
        <begin position="158"/>
        <end position="178"/>
    </location>
</feature>
<evidence type="ECO:0000313" key="10">
    <source>
        <dbReference type="Proteomes" id="UP001597374"/>
    </source>
</evidence>
<keyword evidence="7 8" id="KW-0472">Membrane</keyword>
<evidence type="ECO:0000256" key="8">
    <source>
        <dbReference type="RuleBase" id="RU363041"/>
    </source>
</evidence>
<feature type="transmembrane region" description="Helical" evidence="8">
    <location>
        <begin position="68"/>
        <end position="86"/>
    </location>
</feature>
<dbReference type="RefSeq" id="WP_250427984.1">
    <property type="nucleotide sequence ID" value="NZ_JALPRR010000001.1"/>
</dbReference>
<comment type="similarity">
    <text evidence="2 8">Belongs to the 4-toluene sulfonate uptake permease (TSUP) (TC 2.A.102) family.</text>
</comment>